<evidence type="ECO:0000256" key="4">
    <source>
        <dbReference type="ARBA" id="ARBA00022723"/>
    </source>
</evidence>
<comment type="function">
    <text evidence="8">Catalyzes the deamination of adenosine to inosine at the wobble position 34 of tRNA(Arg2).</text>
</comment>
<gene>
    <name evidence="8" type="primary">tadA</name>
    <name evidence="10" type="ORF">D3A95_00970</name>
</gene>
<dbReference type="HAMAP" id="MF_00972">
    <property type="entry name" value="tRNA_aden_deaminase"/>
    <property type="match status" value="1"/>
</dbReference>
<evidence type="ECO:0000256" key="2">
    <source>
        <dbReference type="ARBA" id="ARBA00011738"/>
    </source>
</evidence>
<keyword evidence="5 8" id="KW-0378">Hydrolase</keyword>
<dbReference type="Proteomes" id="UP000261812">
    <property type="component" value="Chromosome"/>
</dbReference>
<dbReference type="RefSeq" id="WP_181495564.1">
    <property type="nucleotide sequence ID" value="NZ_CP032152.1"/>
</dbReference>
<dbReference type="InterPro" id="IPR002125">
    <property type="entry name" value="CMP_dCMP_dom"/>
</dbReference>
<dbReference type="EC" id="3.5.4.33" evidence="8"/>
<dbReference type="InterPro" id="IPR028883">
    <property type="entry name" value="tRNA_aden_deaminase"/>
</dbReference>
<feature type="binding site" evidence="8">
    <location>
        <position position="63"/>
    </location>
    <ligand>
        <name>Zn(2+)</name>
        <dbReference type="ChEBI" id="CHEBI:29105"/>
        <note>catalytic</note>
    </ligand>
</feature>
<comment type="subunit">
    <text evidence="2 8">Homodimer.</text>
</comment>
<proteinExistence type="inferred from homology"/>
<evidence type="ECO:0000256" key="1">
    <source>
        <dbReference type="ARBA" id="ARBA00010669"/>
    </source>
</evidence>
<feature type="binding site" evidence="8">
    <location>
        <position position="93"/>
    </location>
    <ligand>
        <name>Zn(2+)</name>
        <dbReference type="ChEBI" id="CHEBI:29105"/>
        <note>catalytic</note>
    </ligand>
</feature>
<dbReference type="NCBIfam" id="NF008113">
    <property type="entry name" value="PRK10860.1"/>
    <property type="match status" value="1"/>
</dbReference>
<dbReference type="AlphaFoldDB" id="A0A7D6IND4"/>
<dbReference type="CDD" id="cd01285">
    <property type="entry name" value="nucleoside_deaminase"/>
    <property type="match status" value="1"/>
</dbReference>
<organism evidence="10 11">
    <name type="scientific">Thermosynechococcus sichuanensis E542</name>
    <dbReference type="NCBI Taxonomy" id="2016101"/>
    <lineage>
        <taxon>Bacteria</taxon>
        <taxon>Bacillati</taxon>
        <taxon>Cyanobacteriota</taxon>
        <taxon>Cyanophyceae</taxon>
        <taxon>Acaryochloridales</taxon>
        <taxon>Thermosynechococcaceae</taxon>
        <taxon>Thermosynechococcus</taxon>
        <taxon>Thermosynechococcus sichuanensis</taxon>
    </lineage>
</organism>
<feature type="binding site" evidence="8">
    <location>
        <position position="96"/>
    </location>
    <ligand>
        <name>Zn(2+)</name>
        <dbReference type="ChEBI" id="CHEBI:29105"/>
        <note>catalytic</note>
    </ligand>
</feature>
<dbReference type="PANTHER" id="PTHR11079:SF202">
    <property type="entry name" value="TRNA-SPECIFIC ADENOSINE DEAMINASE"/>
    <property type="match status" value="1"/>
</dbReference>
<dbReference type="FunFam" id="3.40.140.10:FF:000005">
    <property type="entry name" value="tRNA-specific adenosine deaminase"/>
    <property type="match status" value="1"/>
</dbReference>
<evidence type="ECO:0000256" key="7">
    <source>
        <dbReference type="ARBA" id="ARBA00048045"/>
    </source>
</evidence>
<dbReference type="PROSITE" id="PS51747">
    <property type="entry name" value="CYT_DCMP_DEAMINASES_2"/>
    <property type="match status" value="1"/>
</dbReference>
<dbReference type="EMBL" id="CP032152">
    <property type="protein sequence ID" value="QLL29651.1"/>
    <property type="molecule type" value="Genomic_DNA"/>
</dbReference>
<evidence type="ECO:0000256" key="8">
    <source>
        <dbReference type="HAMAP-Rule" id="MF_00972"/>
    </source>
</evidence>
<dbReference type="Pfam" id="PF00383">
    <property type="entry name" value="dCMP_cyt_deam_1"/>
    <property type="match status" value="1"/>
</dbReference>
<dbReference type="InterPro" id="IPR016193">
    <property type="entry name" value="Cytidine_deaminase-like"/>
</dbReference>
<dbReference type="PROSITE" id="PS00903">
    <property type="entry name" value="CYT_DCMP_DEAMINASES_1"/>
    <property type="match status" value="1"/>
</dbReference>
<feature type="domain" description="CMP/dCMP-type deaminase" evidence="9">
    <location>
        <begin position="11"/>
        <end position="121"/>
    </location>
</feature>
<dbReference type="PANTHER" id="PTHR11079">
    <property type="entry name" value="CYTOSINE DEAMINASE FAMILY MEMBER"/>
    <property type="match status" value="1"/>
</dbReference>
<comment type="catalytic activity">
    <reaction evidence="7 8">
        <text>adenosine(34) in tRNA + H2O + H(+) = inosine(34) in tRNA + NH4(+)</text>
        <dbReference type="Rhea" id="RHEA:43168"/>
        <dbReference type="Rhea" id="RHEA-COMP:10373"/>
        <dbReference type="Rhea" id="RHEA-COMP:10374"/>
        <dbReference type="ChEBI" id="CHEBI:15377"/>
        <dbReference type="ChEBI" id="CHEBI:15378"/>
        <dbReference type="ChEBI" id="CHEBI:28938"/>
        <dbReference type="ChEBI" id="CHEBI:74411"/>
        <dbReference type="ChEBI" id="CHEBI:82852"/>
        <dbReference type="EC" id="3.5.4.33"/>
    </reaction>
</comment>
<evidence type="ECO:0000256" key="6">
    <source>
        <dbReference type="ARBA" id="ARBA00022833"/>
    </source>
</evidence>
<keyword evidence="6 8" id="KW-0862">Zinc</keyword>
<keyword evidence="11" id="KW-1185">Reference proteome</keyword>
<evidence type="ECO:0000256" key="3">
    <source>
        <dbReference type="ARBA" id="ARBA00022694"/>
    </source>
</evidence>
<dbReference type="GO" id="GO:0002100">
    <property type="term" value="P:tRNA wobble adenosine to inosine editing"/>
    <property type="evidence" value="ECO:0007669"/>
    <property type="project" value="UniProtKB-UniRule"/>
</dbReference>
<dbReference type="SUPFAM" id="SSF53927">
    <property type="entry name" value="Cytidine deaminase-like"/>
    <property type="match status" value="1"/>
</dbReference>
<dbReference type="GO" id="GO:0008270">
    <property type="term" value="F:zinc ion binding"/>
    <property type="evidence" value="ECO:0007669"/>
    <property type="project" value="UniProtKB-UniRule"/>
</dbReference>
<dbReference type="KEGG" id="tsq:D3A95_00970"/>
<accession>A0A7D6IND4</accession>
<keyword evidence="4 8" id="KW-0479">Metal-binding</keyword>
<dbReference type="GO" id="GO:0052717">
    <property type="term" value="F:tRNA-specific adenosine-34 deaminase activity"/>
    <property type="evidence" value="ECO:0007669"/>
    <property type="project" value="UniProtKB-UniRule"/>
</dbReference>
<comment type="cofactor">
    <cofactor evidence="8">
        <name>Zn(2+)</name>
        <dbReference type="ChEBI" id="CHEBI:29105"/>
    </cofactor>
    <text evidence="8">Binds 1 zinc ion per subunit.</text>
</comment>
<feature type="active site" description="Proton donor" evidence="8">
    <location>
        <position position="65"/>
    </location>
</feature>
<evidence type="ECO:0000313" key="11">
    <source>
        <dbReference type="Proteomes" id="UP000261812"/>
    </source>
</evidence>
<evidence type="ECO:0000256" key="5">
    <source>
        <dbReference type="ARBA" id="ARBA00022801"/>
    </source>
</evidence>
<reference evidence="11" key="1">
    <citation type="submission" date="2018-09" db="EMBL/GenBank/DDBJ databases">
        <title>Complete genome sequence of thermophilic cyanobacteria strain Thermosynechococcus elongatus PKUAC-SCTE542.</title>
        <authorList>
            <person name="Liang Y."/>
            <person name="Tang J."/>
            <person name="Daroch M."/>
        </authorList>
    </citation>
    <scope>NUCLEOTIDE SEQUENCE [LARGE SCALE GENOMIC DNA]</scope>
    <source>
        <strain evidence="11">E542</strain>
    </source>
</reference>
<keyword evidence="3 8" id="KW-0819">tRNA processing</keyword>
<protein>
    <recommendedName>
        <fullName evidence="8">tRNA-specific adenosine deaminase</fullName>
        <ecNumber evidence="8">3.5.4.33</ecNumber>
    </recommendedName>
</protein>
<dbReference type="Gene3D" id="3.40.140.10">
    <property type="entry name" value="Cytidine Deaminase, domain 2"/>
    <property type="match status" value="1"/>
</dbReference>
<name>A0A7D6IND4_9CYAN</name>
<comment type="similarity">
    <text evidence="1">Belongs to the cytidine and deoxycytidylate deaminase family. ADAT2 subfamily.</text>
</comment>
<evidence type="ECO:0000259" key="9">
    <source>
        <dbReference type="PROSITE" id="PS51747"/>
    </source>
</evidence>
<evidence type="ECO:0000313" key="10">
    <source>
        <dbReference type="EMBL" id="QLL29651.1"/>
    </source>
</evidence>
<dbReference type="InterPro" id="IPR016192">
    <property type="entry name" value="APOBEC/CMP_deaminase_Zn-bd"/>
</dbReference>
<sequence>MPDILPLSETDQHDFWMQQAIALAEQAGAADEVPVGAVIVSAENELIATGENRRQRDHDPTAHAEIIALRRAGQRLGTWYLTGCRLYVTLEPCPMCAGAIIQARIHTLIYGTSDPKAGAIDSVLQLPQSPAVFHRIEVIRGVQAAACRQQLQTWFRQHRQKERQ</sequence>